<dbReference type="AlphaFoldDB" id="A0A818KMK2"/>
<keyword evidence="1" id="KW-0732">Signal</keyword>
<evidence type="ECO:0000256" key="1">
    <source>
        <dbReference type="SAM" id="SignalP"/>
    </source>
</evidence>
<gene>
    <name evidence="2" type="ORF">GRG538_LOCUS20374</name>
</gene>
<sequence length="170" mass="18367">MTKMNFLVTLFAISIITVCYGDITIYRGTACGWAELTTSTPILCNGTDPRLGCPSGYSRQLLDEGVTYCYKINTTSGGKNGIPGTLCGGLARAACGGFIPNKQCPPGYTQDYRYICFKSDPEIEDLSGTICGVISGGKGQTCNRLQKGTCPDGYYAINFDQEDWHGCFKK</sequence>
<protein>
    <recommendedName>
        <fullName evidence="4">Secreted protein</fullName>
    </recommendedName>
</protein>
<accession>A0A818KMK2</accession>
<name>A0A818KMK2_9BILA</name>
<feature type="chain" id="PRO_5032768799" description="Secreted protein" evidence="1">
    <location>
        <begin position="22"/>
        <end position="170"/>
    </location>
</feature>
<evidence type="ECO:0008006" key="4">
    <source>
        <dbReference type="Google" id="ProtNLM"/>
    </source>
</evidence>
<evidence type="ECO:0000313" key="3">
    <source>
        <dbReference type="Proteomes" id="UP000663872"/>
    </source>
</evidence>
<evidence type="ECO:0000313" key="2">
    <source>
        <dbReference type="EMBL" id="CAF3553826.1"/>
    </source>
</evidence>
<comment type="caution">
    <text evidence="2">The sequence shown here is derived from an EMBL/GenBank/DDBJ whole genome shotgun (WGS) entry which is preliminary data.</text>
</comment>
<reference evidence="2" key="1">
    <citation type="submission" date="2021-02" db="EMBL/GenBank/DDBJ databases">
        <authorList>
            <person name="Nowell W R."/>
        </authorList>
    </citation>
    <scope>NUCLEOTIDE SEQUENCE</scope>
</reference>
<feature type="signal peptide" evidence="1">
    <location>
        <begin position="1"/>
        <end position="21"/>
    </location>
</feature>
<organism evidence="2 3">
    <name type="scientific">Rotaria socialis</name>
    <dbReference type="NCBI Taxonomy" id="392032"/>
    <lineage>
        <taxon>Eukaryota</taxon>
        <taxon>Metazoa</taxon>
        <taxon>Spiralia</taxon>
        <taxon>Gnathifera</taxon>
        <taxon>Rotifera</taxon>
        <taxon>Eurotatoria</taxon>
        <taxon>Bdelloidea</taxon>
        <taxon>Philodinida</taxon>
        <taxon>Philodinidae</taxon>
        <taxon>Rotaria</taxon>
    </lineage>
</organism>
<dbReference type="Proteomes" id="UP000663872">
    <property type="component" value="Unassembled WGS sequence"/>
</dbReference>
<dbReference type="EMBL" id="CAJNYT010003373">
    <property type="protein sequence ID" value="CAF3553826.1"/>
    <property type="molecule type" value="Genomic_DNA"/>
</dbReference>
<proteinExistence type="predicted"/>